<dbReference type="EMBL" id="CP061036">
    <property type="protein sequence ID" value="QQV79188.1"/>
    <property type="molecule type" value="Genomic_DNA"/>
</dbReference>
<evidence type="ECO:0000313" key="4">
    <source>
        <dbReference type="Proteomes" id="UP000595894"/>
    </source>
</evidence>
<keyword evidence="2" id="KW-0812">Transmembrane</keyword>
<gene>
    <name evidence="3" type="ORF">H5J25_19180</name>
</gene>
<evidence type="ECO:0000256" key="2">
    <source>
        <dbReference type="SAM" id="Phobius"/>
    </source>
</evidence>
<accession>A0A974NYK3</accession>
<dbReference type="Proteomes" id="UP000595894">
    <property type="component" value="Plasmid punnamed1"/>
</dbReference>
<sequence length="60" mass="6906">MDRPIRIIVTLMPVVIRLFVAMLDRRYVARIIVVDGRAVPPRQRSEAEHGDEGQHGSQKR</sequence>
<dbReference type="KEGG" id="sari:H5J25_19180"/>
<reference evidence="4" key="1">
    <citation type="submission" date="2020-09" db="EMBL/GenBank/DDBJ databases">
        <title>Sphingomonas sp., a new species isolated from pork steak.</title>
        <authorList>
            <person name="Heidler von Heilborn D."/>
        </authorList>
    </citation>
    <scope>NUCLEOTIDE SEQUENCE [LARGE SCALE GENOMIC DNA]</scope>
    <source>
        <plasmid evidence="4">punnamed1</plasmid>
    </source>
</reference>
<evidence type="ECO:0000313" key="3">
    <source>
        <dbReference type="EMBL" id="QQV79188.1"/>
    </source>
</evidence>
<proteinExistence type="predicted"/>
<dbReference type="RefSeq" id="WP_202096505.1">
    <property type="nucleotide sequence ID" value="NZ_CP061036.1"/>
</dbReference>
<feature type="region of interest" description="Disordered" evidence="1">
    <location>
        <begin position="41"/>
        <end position="60"/>
    </location>
</feature>
<keyword evidence="3" id="KW-0614">Plasmid</keyword>
<geneLocation type="plasmid" evidence="3 4">
    <name>punnamed1</name>
</geneLocation>
<keyword evidence="4" id="KW-1185">Reference proteome</keyword>
<keyword evidence="2" id="KW-1133">Transmembrane helix</keyword>
<protein>
    <submittedName>
        <fullName evidence="3">Uncharacterized protein</fullName>
    </submittedName>
</protein>
<organism evidence="3 4">
    <name type="scientific">Sphingomonas aliaeris</name>
    <dbReference type="NCBI Taxonomy" id="2759526"/>
    <lineage>
        <taxon>Bacteria</taxon>
        <taxon>Pseudomonadati</taxon>
        <taxon>Pseudomonadota</taxon>
        <taxon>Alphaproteobacteria</taxon>
        <taxon>Sphingomonadales</taxon>
        <taxon>Sphingomonadaceae</taxon>
        <taxon>Sphingomonas</taxon>
    </lineage>
</organism>
<name>A0A974NYK3_9SPHN</name>
<feature type="transmembrane region" description="Helical" evidence="2">
    <location>
        <begin position="6"/>
        <end position="23"/>
    </location>
</feature>
<evidence type="ECO:0000256" key="1">
    <source>
        <dbReference type="SAM" id="MobiDB-lite"/>
    </source>
</evidence>
<feature type="compositionally biased region" description="Basic and acidic residues" evidence="1">
    <location>
        <begin position="43"/>
        <end position="54"/>
    </location>
</feature>
<keyword evidence="2" id="KW-0472">Membrane</keyword>
<dbReference type="AlphaFoldDB" id="A0A974NYK3"/>